<dbReference type="Proteomes" id="UP000800981">
    <property type="component" value="Unassembled WGS sequence"/>
</dbReference>
<keyword evidence="3" id="KW-1185">Reference proteome</keyword>
<accession>A0ABX0H1H8</accession>
<dbReference type="EMBL" id="JAANNP010000023">
    <property type="protein sequence ID" value="NHC15303.1"/>
    <property type="molecule type" value="Genomic_DNA"/>
</dbReference>
<dbReference type="InterPro" id="IPR000835">
    <property type="entry name" value="HTH_MarR-typ"/>
</dbReference>
<comment type="caution">
    <text evidence="2">The sequence shown here is derived from an EMBL/GenBank/DDBJ whole genome shotgun (WGS) entry which is preliminary data.</text>
</comment>
<dbReference type="SUPFAM" id="SSF46785">
    <property type="entry name" value="Winged helix' DNA-binding domain"/>
    <property type="match status" value="1"/>
</dbReference>
<reference evidence="2 3" key="1">
    <citation type="submission" date="2020-03" db="EMBL/GenBank/DDBJ databases">
        <title>Two novel Motilibacter sp.</title>
        <authorList>
            <person name="Liu S."/>
        </authorList>
    </citation>
    <scope>NUCLEOTIDE SEQUENCE [LARGE SCALE GENOMIC DNA]</scope>
    <source>
        <strain evidence="2 3">E257</strain>
    </source>
</reference>
<dbReference type="Gene3D" id="1.10.10.10">
    <property type="entry name" value="Winged helix-like DNA-binding domain superfamily/Winged helix DNA-binding domain"/>
    <property type="match status" value="1"/>
</dbReference>
<dbReference type="InterPro" id="IPR039422">
    <property type="entry name" value="MarR/SlyA-like"/>
</dbReference>
<dbReference type="SMART" id="SM00347">
    <property type="entry name" value="HTH_MARR"/>
    <property type="match status" value="1"/>
</dbReference>
<dbReference type="RefSeq" id="WP_166283591.1">
    <property type="nucleotide sequence ID" value="NZ_JAANNP010000023.1"/>
</dbReference>
<dbReference type="Pfam" id="PF01047">
    <property type="entry name" value="MarR"/>
    <property type="match status" value="1"/>
</dbReference>
<evidence type="ECO:0000313" key="2">
    <source>
        <dbReference type="EMBL" id="NHC15303.1"/>
    </source>
</evidence>
<gene>
    <name evidence="2" type="ORF">G9H71_16090</name>
</gene>
<dbReference type="InterPro" id="IPR036390">
    <property type="entry name" value="WH_DNA-bd_sf"/>
</dbReference>
<dbReference type="PANTHER" id="PTHR33164:SF43">
    <property type="entry name" value="HTH-TYPE TRANSCRIPTIONAL REPRESSOR YETL"/>
    <property type="match status" value="1"/>
</dbReference>
<evidence type="ECO:0000313" key="3">
    <source>
        <dbReference type="Proteomes" id="UP000800981"/>
    </source>
</evidence>
<evidence type="ECO:0000259" key="1">
    <source>
        <dbReference type="PROSITE" id="PS50995"/>
    </source>
</evidence>
<protein>
    <submittedName>
        <fullName evidence="2">MarR family transcriptional regulator</fullName>
    </submittedName>
</protein>
<dbReference type="PROSITE" id="PS50995">
    <property type="entry name" value="HTH_MARR_2"/>
    <property type="match status" value="1"/>
</dbReference>
<name>A0ABX0H1H8_9ACTN</name>
<dbReference type="InterPro" id="IPR036388">
    <property type="entry name" value="WH-like_DNA-bd_sf"/>
</dbReference>
<proteinExistence type="predicted"/>
<dbReference type="PRINTS" id="PR00598">
    <property type="entry name" value="HTHMARR"/>
</dbReference>
<feature type="domain" description="HTH marR-type" evidence="1">
    <location>
        <begin position="15"/>
        <end position="144"/>
    </location>
</feature>
<dbReference type="PANTHER" id="PTHR33164">
    <property type="entry name" value="TRANSCRIPTIONAL REGULATOR, MARR FAMILY"/>
    <property type="match status" value="1"/>
</dbReference>
<organism evidence="2 3">
    <name type="scientific">Motilibacter deserti</name>
    <dbReference type="NCBI Taxonomy" id="2714956"/>
    <lineage>
        <taxon>Bacteria</taxon>
        <taxon>Bacillati</taxon>
        <taxon>Actinomycetota</taxon>
        <taxon>Actinomycetes</taxon>
        <taxon>Motilibacterales</taxon>
        <taxon>Motilibacteraceae</taxon>
        <taxon>Motilibacter</taxon>
    </lineage>
</organism>
<sequence length="160" mass="17477">MSPEPAVAAPGVTSTLALIHHLSRLGQRSAESAGVPSRLRPRQFVALTLLREQGNVAQQTLAEALRLDPSNLVGLLNELESGGLVVRRRDPNDRRRHIVELADDGRRALEDAERELRCVEDGMLRTLAPDERATLHDLLRRAVGDQLPSCTEAVSPPDAC</sequence>